<dbReference type="PANTHER" id="PTHR21666">
    <property type="entry name" value="PEPTIDASE-RELATED"/>
    <property type="match status" value="1"/>
</dbReference>
<dbReference type="STRING" id="1844972.A7K91_19020"/>
<dbReference type="InterPro" id="IPR050570">
    <property type="entry name" value="Cell_wall_metabolism_enzyme"/>
</dbReference>
<protein>
    <recommendedName>
        <fullName evidence="2">M23ase beta-sheet core domain-containing protein</fullName>
    </recommendedName>
</protein>
<dbReference type="Pfam" id="PF01551">
    <property type="entry name" value="Peptidase_M23"/>
    <property type="match status" value="1"/>
</dbReference>
<sequence>MGLKDDVRERRRHKIQSLLDAYGDEPRQPVSGKDRSSGRPPVLKTGKSDAGMTLPKDNDPDPEAAWKQNRNPWSAWEANDHFQPPAWRDEEQIRTSRNEGPGDGGRFWKELKWKMVIAALLFGAIWGLFQLDEGWSRKGQVLIKSALTDEFDFGAAAQWYKTAFAGAPSFIPLFQKESAQTASTGEDGDVFAAAPVKDASLLLTFAELLNGIQLAAPSGAEVAAVGKGRVLFVTDKGDTILIQHAGNVITVYGELSQSFVAVNDWVEAGDIIGKLPDAGSDGSSPLYFAVKRNDRYIDPLDVIPLD</sequence>
<organism evidence="3 4">
    <name type="scientific">Paenibacillus oryzae</name>
    <dbReference type="NCBI Taxonomy" id="1844972"/>
    <lineage>
        <taxon>Bacteria</taxon>
        <taxon>Bacillati</taxon>
        <taxon>Bacillota</taxon>
        <taxon>Bacilli</taxon>
        <taxon>Bacillales</taxon>
        <taxon>Paenibacillaceae</taxon>
        <taxon>Paenibacillus</taxon>
    </lineage>
</organism>
<dbReference type="SUPFAM" id="SSF51261">
    <property type="entry name" value="Duplicated hybrid motif"/>
    <property type="match status" value="1"/>
</dbReference>
<evidence type="ECO:0000313" key="3">
    <source>
        <dbReference type="EMBL" id="OBR67313.1"/>
    </source>
</evidence>
<gene>
    <name evidence="3" type="ORF">A7K91_19020</name>
</gene>
<feature type="domain" description="M23ase beta-sheet core" evidence="2">
    <location>
        <begin position="210"/>
        <end position="299"/>
    </location>
</feature>
<feature type="region of interest" description="Disordered" evidence="1">
    <location>
        <begin position="17"/>
        <end position="101"/>
    </location>
</feature>
<dbReference type="Proteomes" id="UP000092024">
    <property type="component" value="Unassembled WGS sequence"/>
</dbReference>
<dbReference type="InterPro" id="IPR016047">
    <property type="entry name" value="M23ase_b-sheet_dom"/>
</dbReference>
<dbReference type="Gene3D" id="2.70.70.10">
    <property type="entry name" value="Glucose Permease (Domain IIA)"/>
    <property type="match status" value="1"/>
</dbReference>
<dbReference type="EMBL" id="LYPA01000038">
    <property type="protein sequence ID" value="OBR67313.1"/>
    <property type="molecule type" value="Genomic_DNA"/>
</dbReference>
<evidence type="ECO:0000256" key="1">
    <source>
        <dbReference type="SAM" id="MobiDB-lite"/>
    </source>
</evidence>
<reference evidence="3 4" key="1">
    <citation type="submission" date="2016-05" db="EMBL/GenBank/DDBJ databases">
        <title>Paenibacillus oryzae. sp. nov., isolated from the rice root.</title>
        <authorList>
            <person name="Zhang J."/>
            <person name="Zhang X."/>
        </authorList>
    </citation>
    <scope>NUCLEOTIDE SEQUENCE [LARGE SCALE GENOMIC DNA]</scope>
    <source>
        <strain evidence="3 4">1DrF-4</strain>
    </source>
</reference>
<evidence type="ECO:0000313" key="4">
    <source>
        <dbReference type="Proteomes" id="UP000092024"/>
    </source>
</evidence>
<proteinExistence type="predicted"/>
<dbReference type="AlphaFoldDB" id="A0A1A5YP28"/>
<comment type="caution">
    <text evidence="3">The sequence shown here is derived from an EMBL/GenBank/DDBJ whole genome shotgun (WGS) entry which is preliminary data.</text>
</comment>
<evidence type="ECO:0000259" key="2">
    <source>
        <dbReference type="Pfam" id="PF01551"/>
    </source>
</evidence>
<dbReference type="CDD" id="cd12797">
    <property type="entry name" value="M23_peptidase"/>
    <property type="match status" value="1"/>
</dbReference>
<feature type="compositionally biased region" description="Basic and acidic residues" evidence="1">
    <location>
        <begin position="24"/>
        <end position="37"/>
    </location>
</feature>
<name>A0A1A5YP28_9BACL</name>
<feature type="compositionally biased region" description="Basic and acidic residues" evidence="1">
    <location>
        <begin position="87"/>
        <end position="97"/>
    </location>
</feature>
<dbReference type="PANTHER" id="PTHR21666:SF270">
    <property type="entry name" value="MUREIN HYDROLASE ACTIVATOR ENVC"/>
    <property type="match status" value="1"/>
</dbReference>
<dbReference type="GO" id="GO:0004222">
    <property type="term" value="F:metalloendopeptidase activity"/>
    <property type="evidence" value="ECO:0007669"/>
    <property type="project" value="TreeGrafter"/>
</dbReference>
<dbReference type="InterPro" id="IPR011055">
    <property type="entry name" value="Dup_hybrid_motif"/>
</dbReference>
<keyword evidence="4" id="KW-1185">Reference proteome</keyword>
<accession>A0A1A5YP28</accession>